<organism evidence="11 12">
    <name type="scientific">Salicibibacter kimchii</name>
    <dbReference type="NCBI Taxonomy" id="2099786"/>
    <lineage>
        <taxon>Bacteria</taxon>
        <taxon>Bacillati</taxon>
        <taxon>Bacillota</taxon>
        <taxon>Bacilli</taxon>
        <taxon>Bacillales</taxon>
        <taxon>Bacillaceae</taxon>
        <taxon>Salicibibacter</taxon>
    </lineage>
</organism>
<evidence type="ECO:0000256" key="1">
    <source>
        <dbReference type="ARBA" id="ARBA00004651"/>
    </source>
</evidence>
<evidence type="ECO:0000256" key="7">
    <source>
        <dbReference type="ARBA" id="ARBA00022989"/>
    </source>
</evidence>
<dbReference type="FunFam" id="1.10.3720.10:FF:000033">
    <property type="entry name" value="Polar amino acid ABC transporter permease"/>
    <property type="match status" value="1"/>
</dbReference>
<keyword evidence="8 9" id="KW-0472">Membrane</keyword>
<dbReference type="CDD" id="cd06261">
    <property type="entry name" value="TM_PBP2"/>
    <property type="match status" value="1"/>
</dbReference>
<keyword evidence="6" id="KW-0029">Amino-acid transport</keyword>
<evidence type="ECO:0000256" key="5">
    <source>
        <dbReference type="ARBA" id="ARBA00022692"/>
    </source>
</evidence>
<dbReference type="InterPro" id="IPR043429">
    <property type="entry name" value="ArtM/GltK/GlnP/TcyL/YhdX-like"/>
</dbReference>
<keyword evidence="3 9" id="KW-0813">Transport</keyword>
<comment type="subcellular location">
    <subcellularLocation>
        <location evidence="1 9">Cell membrane</location>
        <topology evidence="1 9">Multi-pass membrane protein</topology>
    </subcellularLocation>
</comment>
<feature type="domain" description="ABC transmembrane type-1" evidence="10">
    <location>
        <begin position="19"/>
        <end position="208"/>
    </location>
</feature>
<reference evidence="11 12" key="1">
    <citation type="journal article" date="2018" name="J. Microbiol.">
        <title>Salicibibacter kimchii gen. nov., sp. nov., a moderately halophilic and alkalitolerant bacterium in the family Bacillaceae, isolated from kimchi.</title>
        <authorList>
            <person name="Jang J.Y."/>
            <person name="Oh Y.J."/>
            <person name="Lim S.K."/>
            <person name="Park H.K."/>
            <person name="Lee C."/>
            <person name="Kim J.Y."/>
            <person name="Lee M.A."/>
            <person name="Choi H.J."/>
        </authorList>
    </citation>
    <scope>NUCLEOTIDE SEQUENCE [LARGE SCALE GENOMIC DNA]</scope>
    <source>
        <strain evidence="11 12">NKC1-1</strain>
    </source>
</reference>
<dbReference type="AlphaFoldDB" id="A0A345C1Z8"/>
<dbReference type="GO" id="GO:0022857">
    <property type="term" value="F:transmembrane transporter activity"/>
    <property type="evidence" value="ECO:0007669"/>
    <property type="project" value="InterPro"/>
</dbReference>
<dbReference type="PROSITE" id="PS50928">
    <property type="entry name" value="ABC_TM1"/>
    <property type="match status" value="1"/>
</dbReference>
<feature type="transmembrane region" description="Helical" evidence="9">
    <location>
        <begin position="154"/>
        <end position="177"/>
    </location>
</feature>
<evidence type="ECO:0000256" key="4">
    <source>
        <dbReference type="ARBA" id="ARBA00022475"/>
    </source>
</evidence>
<dbReference type="Gene3D" id="1.10.3720.10">
    <property type="entry name" value="MetI-like"/>
    <property type="match status" value="1"/>
</dbReference>
<dbReference type="KEGG" id="rue:DT065_15290"/>
<evidence type="ECO:0000256" key="9">
    <source>
        <dbReference type="RuleBase" id="RU363032"/>
    </source>
</evidence>
<dbReference type="EMBL" id="CP031092">
    <property type="protein sequence ID" value="AXF57229.1"/>
    <property type="molecule type" value="Genomic_DNA"/>
</dbReference>
<dbReference type="InterPro" id="IPR000515">
    <property type="entry name" value="MetI-like"/>
</dbReference>
<evidence type="ECO:0000313" key="11">
    <source>
        <dbReference type="EMBL" id="AXF57229.1"/>
    </source>
</evidence>
<name>A0A345C1Z8_9BACI</name>
<dbReference type="OrthoDB" id="9805999at2"/>
<keyword evidence="4" id="KW-1003">Cell membrane</keyword>
<feature type="transmembrane region" description="Helical" evidence="9">
    <location>
        <begin position="55"/>
        <end position="76"/>
    </location>
</feature>
<evidence type="ECO:0000256" key="8">
    <source>
        <dbReference type="ARBA" id="ARBA00023136"/>
    </source>
</evidence>
<dbReference type="PANTHER" id="PTHR30614">
    <property type="entry name" value="MEMBRANE COMPONENT OF AMINO ACID ABC TRANSPORTER"/>
    <property type="match status" value="1"/>
</dbReference>
<evidence type="ECO:0000256" key="6">
    <source>
        <dbReference type="ARBA" id="ARBA00022970"/>
    </source>
</evidence>
<evidence type="ECO:0000256" key="3">
    <source>
        <dbReference type="ARBA" id="ARBA00022448"/>
    </source>
</evidence>
<feature type="transmembrane region" description="Helical" evidence="9">
    <location>
        <begin position="88"/>
        <end position="108"/>
    </location>
</feature>
<feature type="transmembrane region" description="Helical" evidence="9">
    <location>
        <begin position="189"/>
        <end position="208"/>
    </location>
</feature>
<dbReference type="Pfam" id="PF00528">
    <property type="entry name" value="BPD_transp_1"/>
    <property type="match status" value="1"/>
</dbReference>
<dbReference type="SUPFAM" id="SSF161098">
    <property type="entry name" value="MetI-like"/>
    <property type="match status" value="1"/>
</dbReference>
<evidence type="ECO:0000256" key="2">
    <source>
        <dbReference type="ARBA" id="ARBA00010072"/>
    </source>
</evidence>
<dbReference type="PANTHER" id="PTHR30614:SF20">
    <property type="entry name" value="GLUTAMINE TRANSPORT SYSTEM PERMEASE PROTEIN GLNP"/>
    <property type="match status" value="1"/>
</dbReference>
<sequence length="218" mass="24160">MNLSPESMIDVIPYLTTGLWYTFIITIVGVAVGCVIGTVFGLMRLANNRLISTIAAIYVEVVRGTPLLAQIFFLHFGVPNLIGFSMDALISGYIILAINSGAYIAEIVRGGVQSVDKGQLEAGRSLGLNGYQTMRYIIWPQAVKIMIPPFGNQFIISLKDTSLLATIAVGELIYQAQQYTALTFDAFEAYFMVCLFYLMMTIPASLLLRYTERRLERS</sequence>
<protein>
    <submittedName>
        <fullName evidence="11">Amino acid ABC transporter permease</fullName>
    </submittedName>
</protein>
<dbReference type="GO" id="GO:0043190">
    <property type="term" value="C:ATP-binding cassette (ABC) transporter complex"/>
    <property type="evidence" value="ECO:0007669"/>
    <property type="project" value="InterPro"/>
</dbReference>
<evidence type="ECO:0000259" key="10">
    <source>
        <dbReference type="PROSITE" id="PS50928"/>
    </source>
</evidence>
<dbReference type="Proteomes" id="UP000252100">
    <property type="component" value="Chromosome"/>
</dbReference>
<dbReference type="GO" id="GO:0006865">
    <property type="term" value="P:amino acid transport"/>
    <property type="evidence" value="ECO:0007669"/>
    <property type="project" value="UniProtKB-KW"/>
</dbReference>
<dbReference type="InterPro" id="IPR010065">
    <property type="entry name" value="AA_ABC_transptr_permease_3TM"/>
</dbReference>
<keyword evidence="5 9" id="KW-0812">Transmembrane</keyword>
<dbReference type="InterPro" id="IPR035906">
    <property type="entry name" value="MetI-like_sf"/>
</dbReference>
<keyword evidence="12" id="KW-1185">Reference proteome</keyword>
<evidence type="ECO:0000313" key="12">
    <source>
        <dbReference type="Proteomes" id="UP000252100"/>
    </source>
</evidence>
<comment type="similarity">
    <text evidence="2">Belongs to the binding-protein-dependent transport system permease family. HisMQ subfamily.</text>
</comment>
<gene>
    <name evidence="11" type="ORF">DT065_15290</name>
</gene>
<feature type="transmembrane region" description="Helical" evidence="9">
    <location>
        <begin position="20"/>
        <end position="43"/>
    </location>
</feature>
<keyword evidence="7 9" id="KW-1133">Transmembrane helix</keyword>
<proteinExistence type="inferred from homology"/>
<dbReference type="NCBIfam" id="TIGR01726">
    <property type="entry name" value="HEQRo_perm_3TM"/>
    <property type="match status" value="1"/>
</dbReference>
<dbReference type="RefSeq" id="WP_114374854.1">
    <property type="nucleotide sequence ID" value="NZ_CP031092.1"/>
</dbReference>
<accession>A0A345C1Z8</accession>